<dbReference type="Proteomes" id="UP000028488">
    <property type="component" value="Chromosome"/>
</dbReference>
<organism evidence="3 4">
    <name type="scientific">Rhodococcus opacus</name>
    <name type="common">Nocardia opaca</name>
    <dbReference type="NCBI Taxonomy" id="37919"/>
    <lineage>
        <taxon>Bacteria</taxon>
        <taxon>Bacillati</taxon>
        <taxon>Actinomycetota</taxon>
        <taxon>Actinomycetes</taxon>
        <taxon>Mycobacteriales</taxon>
        <taxon>Nocardiaceae</taxon>
        <taxon>Rhodococcus</taxon>
    </lineage>
</organism>
<dbReference type="eggNOG" id="ENOG5031MQX">
    <property type="taxonomic scope" value="Bacteria"/>
</dbReference>
<accession>A0A076ELQ9</accession>
<name>A0A076ELQ9_RHOOP</name>
<evidence type="ECO:0008006" key="5">
    <source>
        <dbReference type="Google" id="ProtNLM"/>
    </source>
</evidence>
<feature type="domain" description="GXWXG" evidence="1">
    <location>
        <begin position="27"/>
        <end position="84"/>
    </location>
</feature>
<evidence type="ECO:0000259" key="2">
    <source>
        <dbReference type="Pfam" id="PF14232"/>
    </source>
</evidence>
<evidence type="ECO:0000259" key="1">
    <source>
        <dbReference type="Pfam" id="PF14231"/>
    </source>
</evidence>
<dbReference type="Pfam" id="PF14232">
    <property type="entry name" value="DUF4334"/>
    <property type="match status" value="1"/>
</dbReference>
<evidence type="ECO:0000313" key="4">
    <source>
        <dbReference type="Proteomes" id="UP000028488"/>
    </source>
</evidence>
<reference evidence="3 4" key="1">
    <citation type="submission" date="2014-07" db="EMBL/GenBank/DDBJ databases">
        <title>Genome Sequence of Rhodococcus opacus Strain R7, a Biodegrader of Mono- and Polycyclic Aromatic Hydrocarbons.</title>
        <authorList>
            <person name="Di Gennaro P."/>
            <person name="Zampolli J."/>
            <person name="Presti I."/>
            <person name="Cappelletti M."/>
            <person name="D'Ursi P."/>
            <person name="Orro A."/>
            <person name="Mezzelani A."/>
            <person name="Milanesi L."/>
        </authorList>
    </citation>
    <scope>NUCLEOTIDE SEQUENCE [LARGE SCALE GENOMIC DNA]</scope>
    <source>
        <strain evidence="3 4">R7</strain>
    </source>
</reference>
<dbReference type="InterPro" id="IPR025568">
    <property type="entry name" value="DUF4334"/>
</dbReference>
<sequence>MDIDQARSTFHELRGRESGVSPDELDAVWAALDTVRAEDILGSWKGDDFATGHRLHEKLFASRWHGKTFHSLEDAKPLICRDADDNLYSDVKGGNGEASLWNIEFRGEVTATMVYDGAPIFDHFKKVDDSTLMGIMNGKSALVLDGGRHYYFLLERD</sequence>
<gene>
    <name evidence="3" type="ORF">EP51_16915</name>
</gene>
<dbReference type="AlphaFoldDB" id="A0A076ELQ9"/>
<dbReference type="Pfam" id="PF14231">
    <property type="entry name" value="GXWXG"/>
    <property type="match status" value="1"/>
</dbReference>
<proteinExistence type="predicted"/>
<dbReference type="RefSeq" id="WP_128639911.1">
    <property type="nucleotide sequence ID" value="NZ_CP008947.1"/>
</dbReference>
<dbReference type="InterPro" id="IPR025951">
    <property type="entry name" value="GXWXG_dom"/>
</dbReference>
<feature type="domain" description="DUF4334" evidence="2">
    <location>
        <begin position="96"/>
        <end position="156"/>
    </location>
</feature>
<dbReference type="Gene3D" id="2.40.128.580">
    <property type="entry name" value="GXWXG domain"/>
    <property type="match status" value="1"/>
</dbReference>
<dbReference type="EMBL" id="CP008947">
    <property type="protein sequence ID" value="AII06193.1"/>
    <property type="molecule type" value="Genomic_DNA"/>
</dbReference>
<evidence type="ECO:0000313" key="3">
    <source>
        <dbReference type="EMBL" id="AII06193.1"/>
    </source>
</evidence>
<protein>
    <recommendedName>
        <fullName evidence="5">GXWXG protein</fullName>
    </recommendedName>
</protein>